<dbReference type="Pfam" id="PF08241">
    <property type="entry name" value="Methyltransf_11"/>
    <property type="match status" value="1"/>
</dbReference>
<organism evidence="2 3">
    <name type="scientific">Actinoplanes sichuanensis</name>
    <dbReference type="NCBI Taxonomy" id="512349"/>
    <lineage>
        <taxon>Bacteria</taxon>
        <taxon>Bacillati</taxon>
        <taxon>Actinomycetota</taxon>
        <taxon>Actinomycetes</taxon>
        <taxon>Micromonosporales</taxon>
        <taxon>Micromonosporaceae</taxon>
        <taxon>Actinoplanes</taxon>
    </lineage>
</organism>
<keyword evidence="3" id="KW-1185">Reference proteome</keyword>
<accession>A0ABW4ABU6</accession>
<keyword evidence="2" id="KW-0808">Transferase</keyword>
<dbReference type="InterPro" id="IPR013216">
    <property type="entry name" value="Methyltransf_11"/>
</dbReference>
<dbReference type="Proteomes" id="UP001597183">
    <property type="component" value="Unassembled WGS sequence"/>
</dbReference>
<dbReference type="Gene3D" id="3.40.50.150">
    <property type="entry name" value="Vaccinia Virus protein VP39"/>
    <property type="match status" value="1"/>
</dbReference>
<keyword evidence="2" id="KW-0489">Methyltransferase</keyword>
<feature type="domain" description="Methyltransferase type 11" evidence="1">
    <location>
        <begin position="15"/>
        <end position="56"/>
    </location>
</feature>
<dbReference type="SUPFAM" id="SSF53335">
    <property type="entry name" value="S-adenosyl-L-methionine-dependent methyltransferases"/>
    <property type="match status" value="1"/>
</dbReference>
<dbReference type="CDD" id="cd02440">
    <property type="entry name" value="AdoMet_MTases"/>
    <property type="match status" value="1"/>
</dbReference>
<sequence>MRWETGLGDALVPLLGRESADTVVSTLVLHQCTTTMKRAILTAAHQVLRPGGRLVIADYGRQRTPAMRLGFGLVQLADGRRDTRLNASGGLPGLIAETGFPGVRETEIVPTMTGSVSIYVAHRD</sequence>
<dbReference type="EC" id="2.1.1.-" evidence="2"/>
<evidence type="ECO:0000259" key="1">
    <source>
        <dbReference type="Pfam" id="PF08241"/>
    </source>
</evidence>
<dbReference type="EMBL" id="JBHTMK010000029">
    <property type="protein sequence ID" value="MFD1367678.1"/>
    <property type="molecule type" value="Genomic_DNA"/>
</dbReference>
<dbReference type="InterPro" id="IPR029063">
    <property type="entry name" value="SAM-dependent_MTases_sf"/>
</dbReference>
<reference evidence="3" key="1">
    <citation type="journal article" date="2019" name="Int. J. Syst. Evol. Microbiol.">
        <title>The Global Catalogue of Microorganisms (GCM) 10K type strain sequencing project: providing services to taxonomists for standard genome sequencing and annotation.</title>
        <authorList>
            <consortium name="The Broad Institute Genomics Platform"/>
            <consortium name="The Broad Institute Genome Sequencing Center for Infectious Disease"/>
            <person name="Wu L."/>
            <person name="Ma J."/>
        </authorList>
    </citation>
    <scope>NUCLEOTIDE SEQUENCE [LARGE SCALE GENOMIC DNA]</scope>
    <source>
        <strain evidence="3">CCM 7526</strain>
    </source>
</reference>
<comment type="caution">
    <text evidence="2">The sequence shown here is derived from an EMBL/GenBank/DDBJ whole genome shotgun (WGS) entry which is preliminary data.</text>
</comment>
<proteinExistence type="predicted"/>
<dbReference type="RefSeq" id="WP_317795028.1">
    <property type="nucleotide sequence ID" value="NZ_AP028461.1"/>
</dbReference>
<name>A0ABW4ABU6_9ACTN</name>
<evidence type="ECO:0000313" key="2">
    <source>
        <dbReference type="EMBL" id="MFD1367678.1"/>
    </source>
</evidence>
<evidence type="ECO:0000313" key="3">
    <source>
        <dbReference type="Proteomes" id="UP001597183"/>
    </source>
</evidence>
<dbReference type="GO" id="GO:0032259">
    <property type="term" value="P:methylation"/>
    <property type="evidence" value="ECO:0007669"/>
    <property type="project" value="UniProtKB-KW"/>
</dbReference>
<dbReference type="GO" id="GO:0008168">
    <property type="term" value="F:methyltransferase activity"/>
    <property type="evidence" value="ECO:0007669"/>
    <property type="project" value="UniProtKB-KW"/>
</dbReference>
<protein>
    <submittedName>
        <fullName evidence="2">Class I SAM-dependent methyltransferase</fullName>
        <ecNumber evidence="2">2.1.1.-</ecNumber>
    </submittedName>
</protein>
<gene>
    <name evidence="2" type="ORF">ACFQ5G_20180</name>
</gene>